<reference evidence="1" key="1">
    <citation type="submission" date="2025-05" db="UniProtKB">
        <authorList>
            <consortium name="Ensembl"/>
        </authorList>
    </citation>
    <scope>IDENTIFICATION</scope>
</reference>
<dbReference type="Proteomes" id="UP000694428">
    <property type="component" value="Unplaced"/>
</dbReference>
<evidence type="ECO:0000313" key="1">
    <source>
        <dbReference type="Ensembl" id="ENSPSTP00000006420.1"/>
    </source>
</evidence>
<protein>
    <submittedName>
        <fullName evidence="1">Uncharacterized protein</fullName>
    </submittedName>
</protein>
<organism evidence="1 2">
    <name type="scientific">Pavo cristatus</name>
    <name type="common">Indian peafowl</name>
    <name type="synonym">Blue peafowl</name>
    <dbReference type="NCBI Taxonomy" id="9049"/>
    <lineage>
        <taxon>Eukaryota</taxon>
        <taxon>Metazoa</taxon>
        <taxon>Chordata</taxon>
        <taxon>Craniata</taxon>
        <taxon>Vertebrata</taxon>
        <taxon>Euteleostomi</taxon>
        <taxon>Archelosauria</taxon>
        <taxon>Archosauria</taxon>
        <taxon>Dinosauria</taxon>
        <taxon>Saurischia</taxon>
        <taxon>Theropoda</taxon>
        <taxon>Coelurosauria</taxon>
        <taxon>Aves</taxon>
        <taxon>Neognathae</taxon>
        <taxon>Galloanserae</taxon>
        <taxon>Galliformes</taxon>
        <taxon>Phasianidae</taxon>
        <taxon>Phasianinae</taxon>
        <taxon>Pavo</taxon>
    </lineage>
</organism>
<proteinExistence type="predicted"/>
<accession>A0A8C9EX83</accession>
<dbReference type="Ensembl" id="ENSPSTT00000006748.1">
    <property type="protein sequence ID" value="ENSPSTP00000006431.1"/>
    <property type="gene ID" value="ENSPSTG00000004566.1"/>
</dbReference>
<dbReference type="Ensembl" id="ENSPSTT00000006737.1">
    <property type="protein sequence ID" value="ENSPSTP00000006420.1"/>
    <property type="gene ID" value="ENSPSTG00000004558.1"/>
</dbReference>
<keyword evidence="2" id="KW-1185">Reference proteome</keyword>
<sequence length="50" mass="5831">ELGMAAAEGREPLLRAGEEEDVVETREHYKSRWRSIWIMYLTMFLSSVGE</sequence>
<name>A0A8C9EX83_PAVCR</name>
<dbReference type="AlphaFoldDB" id="A0A8C9EX83"/>
<evidence type="ECO:0000313" key="2">
    <source>
        <dbReference type="Proteomes" id="UP000694428"/>
    </source>
</evidence>